<gene>
    <name evidence="2" type="ORF">LSCM1_03610</name>
</gene>
<evidence type="ECO:0000313" key="2">
    <source>
        <dbReference type="EMBL" id="KAG5475490.1"/>
    </source>
</evidence>
<sequence>MHRATRSHETPSVAARGAENRTALPSLTKEFPSSRLKPEAAARSAWLTELFDRLSAECVDAQQSADPDEDFMESFTEEVAQGLLSPAMCSQRQPLPPSAALHQLAHGVGTSSTGGAVQRNDGAAVLAASRNGLPDVFHEQAQTVQLMERTATEMQQTLQQLHHYLALHAKWRIEAGRDAGSHTASAPARRPSAKPELVAHQAGRATAAQQHSIADNDLLTEAARIQRARVVAADEGDSDDQSVEDYATDYTLPPLTSDSRLADEVAAIAARVAKMNESVKVMGDTEAALPSASAVPWWSSALRMRDMKASAVRLGYHARAALSWSQRSLEQLLLQAVALNNASVDTRTHLLQQHHHSQEFQARHRDRQEAVMQLQADITYYQGRLQAELARRASLQEELCLRAQERGLLDPDDHNPLKAELTLLLAEREWPSQELKRDADTVLDSLRFISMALE</sequence>
<protein>
    <submittedName>
        <fullName evidence="2">Uncharacterized protein</fullName>
    </submittedName>
</protein>
<reference evidence="3" key="2">
    <citation type="journal article" date="2021" name="Sci. Data">
        <title>Chromosome-scale genome sequencing, assembly and annotation of six genomes from subfamily Leishmaniinae.</title>
        <authorList>
            <person name="Almutairi H."/>
            <person name="Urbaniak M.D."/>
            <person name="Bates M.D."/>
            <person name="Jariyapan N."/>
            <person name="Kwakye-Nuako G."/>
            <person name="Thomaz Soccol V."/>
            <person name="Al-Salem W.S."/>
            <person name="Dillon R.J."/>
            <person name="Bates P.A."/>
            <person name="Gatherer D."/>
        </authorList>
    </citation>
    <scope>NUCLEOTIDE SEQUENCE [LARGE SCALE GENOMIC DNA]</scope>
</reference>
<name>A0A836KLZ7_9TRYP</name>
<comment type="caution">
    <text evidence="2">The sequence shown here is derived from an EMBL/GenBank/DDBJ whole genome shotgun (WGS) entry which is preliminary data.</text>
</comment>
<dbReference type="KEGG" id="lmat:92513657"/>
<organism evidence="2 3">
    <name type="scientific">Leishmania martiniquensis</name>
    <dbReference type="NCBI Taxonomy" id="1580590"/>
    <lineage>
        <taxon>Eukaryota</taxon>
        <taxon>Discoba</taxon>
        <taxon>Euglenozoa</taxon>
        <taxon>Kinetoplastea</taxon>
        <taxon>Metakinetoplastina</taxon>
        <taxon>Trypanosomatida</taxon>
        <taxon>Trypanosomatidae</taxon>
        <taxon>Leishmaniinae</taxon>
        <taxon>Leishmania</taxon>
    </lineage>
</organism>
<feature type="region of interest" description="Disordered" evidence="1">
    <location>
        <begin position="1"/>
        <end position="35"/>
    </location>
</feature>
<dbReference type="SMR" id="A0A836KLZ7"/>
<evidence type="ECO:0000256" key="1">
    <source>
        <dbReference type="SAM" id="MobiDB-lite"/>
    </source>
</evidence>
<evidence type="ECO:0000313" key="3">
    <source>
        <dbReference type="Proteomes" id="UP000673552"/>
    </source>
</evidence>
<dbReference type="Proteomes" id="UP000673552">
    <property type="component" value="Unassembled WGS sequence"/>
</dbReference>
<dbReference type="AlphaFoldDB" id="A0A836KLZ7"/>
<reference evidence="3" key="1">
    <citation type="journal article" date="2021" name="Microbiol. Resour. Announc.">
        <title>LGAAP: Leishmaniinae Genome Assembly and Annotation Pipeline.</title>
        <authorList>
            <person name="Almutairi H."/>
            <person name="Urbaniak M.D."/>
            <person name="Bates M.D."/>
            <person name="Jariyapan N."/>
            <person name="Kwakye-Nuako G."/>
            <person name="Thomaz-Soccol V."/>
            <person name="Al-Salem W.S."/>
            <person name="Dillon R.J."/>
            <person name="Bates P.A."/>
            <person name="Gatherer D."/>
        </authorList>
    </citation>
    <scope>NUCLEOTIDE SEQUENCE [LARGE SCALE GENOMIC DNA]</scope>
</reference>
<keyword evidence="3" id="KW-1185">Reference proteome</keyword>
<accession>A0A836KLZ7</accession>
<proteinExistence type="predicted"/>
<dbReference type="RefSeq" id="XP_067177755.1">
    <property type="nucleotide sequence ID" value="XM_067321145.1"/>
</dbReference>
<dbReference type="GeneID" id="92513657"/>
<dbReference type="OrthoDB" id="273844at2759"/>
<dbReference type="EMBL" id="JAFEUZ010000027">
    <property type="protein sequence ID" value="KAG5475490.1"/>
    <property type="molecule type" value="Genomic_DNA"/>
</dbReference>